<feature type="compositionally biased region" description="Basic and acidic residues" evidence="1">
    <location>
        <begin position="32"/>
        <end position="51"/>
    </location>
</feature>
<evidence type="ECO:0000313" key="3">
    <source>
        <dbReference type="EMBL" id="VDM64688.1"/>
    </source>
</evidence>
<sequence>MRKEYISEFVLVSCMGRMGMPASVDASNNRGVSDKVAEDNEESGRQYKNGDDNVDGDDTLSAVHTDSIGENESIAIFRRRKRQHKPVRRAGRKMKMKMKRWTAMILLVRIILTPLVDLLF</sequence>
<keyword evidence="2" id="KW-0812">Transmembrane</keyword>
<reference evidence="3 4" key="2">
    <citation type="submission" date="2018-11" db="EMBL/GenBank/DDBJ databases">
        <authorList>
            <consortium name="Pathogen Informatics"/>
        </authorList>
    </citation>
    <scope>NUCLEOTIDE SEQUENCE [LARGE SCALE GENOMIC DNA]</scope>
    <source>
        <strain evidence="3 4">Costa Rica</strain>
    </source>
</reference>
<keyword evidence="2" id="KW-1133">Transmembrane helix</keyword>
<dbReference type="EMBL" id="UYYA01005493">
    <property type="protein sequence ID" value="VDM64688.1"/>
    <property type="molecule type" value="Genomic_DNA"/>
</dbReference>
<keyword evidence="2" id="KW-0472">Membrane</keyword>
<dbReference type="Proteomes" id="UP000267027">
    <property type="component" value="Unassembled WGS sequence"/>
</dbReference>
<dbReference type="AlphaFoldDB" id="A0A0R3Q212"/>
<proteinExistence type="predicted"/>
<evidence type="ECO:0000256" key="1">
    <source>
        <dbReference type="SAM" id="MobiDB-lite"/>
    </source>
</evidence>
<protein>
    <submittedName>
        <fullName evidence="5">Transmembrane protein</fullName>
    </submittedName>
</protein>
<evidence type="ECO:0000256" key="2">
    <source>
        <dbReference type="SAM" id="Phobius"/>
    </source>
</evidence>
<reference evidence="5" key="1">
    <citation type="submission" date="2017-02" db="UniProtKB">
        <authorList>
            <consortium name="WormBaseParasite"/>
        </authorList>
    </citation>
    <scope>IDENTIFICATION</scope>
</reference>
<feature type="transmembrane region" description="Helical" evidence="2">
    <location>
        <begin position="101"/>
        <end position="119"/>
    </location>
</feature>
<dbReference type="WBParaSite" id="ACOC_0001310201-mRNA-1">
    <property type="protein sequence ID" value="ACOC_0001310201-mRNA-1"/>
    <property type="gene ID" value="ACOC_0001310201"/>
</dbReference>
<evidence type="ECO:0000313" key="4">
    <source>
        <dbReference type="Proteomes" id="UP000267027"/>
    </source>
</evidence>
<gene>
    <name evidence="3" type="ORF">ACOC_LOCUS13103</name>
</gene>
<accession>A0A0R3Q212</accession>
<organism evidence="5">
    <name type="scientific">Angiostrongylus costaricensis</name>
    <name type="common">Nematode worm</name>
    <dbReference type="NCBI Taxonomy" id="334426"/>
    <lineage>
        <taxon>Eukaryota</taxon>
        <taxon>Metazoa</taxon>
        <taxon>Ecdysozoa</taxon>
        <taxon>Nematoda</taxon>
        <taxon>Chromadorea</taxon>
        <taxon>Rhabditida</taxon>
        <taxon>Rhabditina</taxon>
        <taxon>Rhabditomorpha</taxon>
        <taxon>Strongyloidea</taxon>
        <taxon>Metastrongylidae</taxon>
        <taxon>Angiostrongylus</taxon>
    </lineage>
</organism>
<feature type="region of interest" description="Disordered" evidence="1">
    <location>
        <begin position="22"/>
        <end position="62"/>
    </location>
</feature>
<keyword evidence="4" id="KW-1185">Reference proteome</keyword>
<evidence type="ECO:0000313" key="5">
    <source>
        <dbReference type="WBParaSite" id="ACOC_0001310201-mRNA-1"/>
    </source>
</evidence>
<name>A0A0R3Q212_ANGCS</name>